<evidence type="ECO:0000259" key="10">
    <source>
        <dbReference type="PROSITE" id="PS50263"/>
    </source>
</evidence>
<keyword evidence="4 7" id="KW-0547">Nucleotide-binding</keyword>
<evidence type="ECO:0000256" key="3">
    <source>
        <dbReference type="ARBA" id="ARBA00022598"/>
    </source>
</evidence>
<dbReference type="Proteomes" id="UP001213504">
    <property type="component" value="Chromosome"/>
</dbReference>
<dbReference type="GO" id="GO:0005737">
    <property type="term" value="C:cytoplasm"/>
    <property type="evidence" value="ECO:0007669"/>
    <property type="project" value="InterPro"/>
</dbReference>
<feature type="region of interest" description="Disordered" evidence="9">
    <location>
        <begin position="635"/>
        <end position="661"/>
    </location>
</feature>
<comment type="function">
    <text evidence="7">Catalyzes the ATP-dependent amidation of deamido-NAD to form NAD. Uses L-glutamine as a nitrogen source.</text>
</comment>
<keyword evidence="6 7" id="KW-0520">NAD</keyword>
<comment type="similarity">
    <text evidence="2 7 8">In the C-terminal section; belongs to the NAD synthetase family.</text>
</comment>
<dbReference type="InterPro" id="IPR022310">
    <property type="entry name" value="NAD/GMP_synthase"/>
</dbReference>
<dbReference type="Pfam" id="PF02540">
    <property type="entry name" value="NAD_synthase"/>
    <property type="match status" value="1"/>
</dbReference>
<evidence type="ECO:0000256" key="7">
    <source>
        <dbReference type="HAMAP-Rule" id="MF_02090"/>
    </source>
</evidence>
<dbReference type="RefSeq" id="WP_165629679.1">
    <property type="nucleotide sequence ID" value="NZ_CP121270.1"/>
</dbReference>
<dbReference type="GO" id="GO:0003952">
    <property type="term" value="F:NAD+ synthase (glutamine-hydrolyzing) activity"/>
    <property type="evidence" value="ECO:0007669"/>
    <property type="project" value="UniProtKB-UniRule"/>
</dbReference>
<dbReference type="GO" id="GO:0009435">
    <property type="term" value="P:NAD+ biosynthetic process"/>
    <property type="evidence" value="ECO:0007669"/>
    <property type="project" value="UniProtKB-UniRule"/>
</dbReference>
<feature type="binding site" evidence="7">
    <location>
        <position position="454"/>
    </location>
    <ligand>
        <name>deamido-NAD(+)</name>
        <dbReference type="ChEBI" id="CHEBI:58437"/>
        <note>ligand shared between two neighboring subunits</note>
    </ligand>
</feature>
<feature type="active site" description="For glutaminase activity" evidence="7">
    <location>
        <position position="118"/>
    </location>
</feature>
<feature type="binding site" evidence="7">
    <location>
        <position position="478"/>
    </location>
    <ligand>
        <name>ATP</name>
        <dbReference type="ChEBI" id="CHEBI:30616"/>
    </ligand>
</feature>
<dbReference type="InterPro" id="IPR003010">
    <property type="entry name" value="C-N_Hydrolase"/>
</dbReference>
<evidence type="ECO:0000313" key="11">
    <source>
        <dbReference type="EMBL" id="WFP24154.1"/>
    </source>
</evidence>
<dbReference type="FunFam" id="3.40.50.620:FF:000155">
    <property type="entry name" value="Glutamine-dependent NAD(+) synthetase"/>
    <property type="match status" value="1"/>
</dbReference>
<dbReference type="InterPro" id="IPR036526">
    <property type="entry name" value="C-N_Hydrolase_sf"/>
</dbReference>
<feature type="binding site" evidence="7">
    <location>
        <position position="124"/>
    </location>
    <ligand>
        <name>L-glutamine</name>
        <dbReference type="ChEBI" id="CHEBI:58359"/>
    </ligand>
</feature>
<comment type="catalytic activity">
    <reaction evidence="7 8">
        <text>deamido-NAD(+) + L-glutamine + ATP + H2O = L-glutamate + AMP + diphosphate + NAD(+) + H(+)</text>
        <dbReference type="Rhea" id="RHEA:24384"/>
        <dbReference type="ChEBI" id="CHEBI:15377"/>
        <dbReference type="ChEBI" id="CHEBI:15378"/>
        <dbReference type="ChEBI" id="CHEBI:29985"/>
        <dbReference type="ChEBI" id="CHEBI:30616"/>
        <dbReference type="ChEBI" id="CHEBI:33019"/>
        <dbReference type="ChEBI" id="CHEBI:57540"/>
        <dbReference type="ChEBI" id="CHEBI:58359"/>
        <dbReference type="ChEBI" id="CHEBI:58437"/>
        <dbReference type="ChEBI" id="CHEBI:456215"/>
        <dbReference type="EC" id="6.3.5.1"/>
    </reaction>
</comment>
<dbReference type="InterPro" id="IPR003694">
    <property type="entry name" value="NAD_synthase"/>
</dbReference>
<dbReference type="CDD" id="cd07570">
    <property type="entry name" value="GAT_Gln-NAD-synth"/>
    <property type="match status" value="1"/>
</dbReference>
<dbReference type="PIRSF" id="PIRSF006630">
    <property type="entry name" value="NADS_GAT"/>
    <property type="match status" value="1"/>
</dbReference>
<dbReference type="CDD" id="cd00553">
    <property type="entry name" value="NAD_synthase"/>
    <property type="match status" value="1"/>
</dbReference>
<evidence type="ECO:0000256" key="2">
    <source>
        <dbReference type="ARBA" id="ARBA00007145"/>
    </source>
</evidence>
<dbReference type="InterPro" id="IPR014729">
    <property type="entry name" value="Rossmann-like_a/b/a_fold"/>
</dbReference>
<dbReference type="GO" id="GO:0005524">
    <property type="term" value="F:ATP binding"/>
    <property type="evidence" value="ECO:0007669"/>
    <property type="project" value="UniProtKB-UniRule"/>
</dbReference>
<dbReference type="Gene3D" id="3.60.110.10">
    <property type="entry name" value="Carbon-nitrogen hydrolase"/>
    <property type="match status" value="1"/>
</dbReference>
<reference evidence="11" key="1">
    <citation type="submission" date="2023-04" db="EMBL/GenBank/DDBJ databases">
        <title>Complete genome sequence of a phthalic acid esters degrading bacterial strain.</title>
        <authorList>
            <person name="Weng L."/>
            <person name="Jia Y."/>
            <person name="Ren L."/>
        </authorList>
    </citation>
    <scope>NUCLEOTIDE SEQUENCE</scope>
    <source>
        <strain evidence="11">RL-LY01</strain>
    </source>
</reference>
<comment type="pathway">
    <text evidence="1 7 8">Cofactor biosynthesis; NAD(+) biosynthesis; NAD(+) from deamido-NAD(+) (L-Gln route): step 1/1.</text>
</comment>
<feature type="active site" description="Nucleophile; for glutaminase activity" evidence="7">
    <location>
        <position position="174"/>
    </location>
</feature>
<dbReference type="GO" id="GO:0004359">
    <property type="term" value="F:glutaminase activity"/>
    <property type="evidence" value="ECO:0007669"/>
    <property type="project" value="InterPro"/>
</dbReference>
<dbReference type="AlphaFoldDB" id="A0AAX3T5C2"/>
<protein>
    <recommendedName>
        <fullName evidence="7 8">Glutamine-dependent NAD(+) synthetase</fullName>
        <ecNumber evidence="7 8">6.3.5.1</ecNumber>
    </recommendedName>
    <alternativeName>
        <fullName evidence="7 8">NAD(+) synthase [glutamine-hydrolyzing]</fullName>
    </alternativeName>
</protein>
<proteinExistence type="inferred from homology"/>
<dbReference type="SUPFAM" id="SSF52402">
    <property type="entry name" value="Adenine nucleotide alpha hydrolases-like"/>
    <property type="match status" value="1"/>
</dbReference>
<organism evidence="11 12">
    <name type="scientific">Gordonia hongkongensis</name>
    <dbReference type="NCBI Taxonomy" id="1701090"/>
    <lineage>
        <taxon>Bacteria</taxon>
        <taxon>Bacillati</taxon>
        <taxon>Actinomycetota</taxon>
        <taxon>Actinomycetes</taxon>
        <taxon>Mycobacteriales</taxon>
        <taxon>Gordoniaceae</taxon>
        <taxon>Gordonia</taxon>
    </lineage>
</organism>
<dbReference type="EMBL" id="CP121270">
    <property type="protein sequence ID" value="WFP24154.1"/>
    <property type="molecule type" value="Genomic_DNA"/>
</dbReference>
<keyword evidence="5 7" id="KW-0067">ATP-binding</keyword>
<dbReference type="InterPro" id="IPR041856">
    <property type="entry name" value="NAD+_synth_C"/>
</dbReference>
<evidence type="ECO:0000256" key="9">
    <source>
        <dbReference type="SAM" id="MobiDB-lite"/>
    </source>
</evidence>
<evidence type="ECO:0000256" key="1">
    <source>
        <dbReference type="ARBA" id="ARBA00005188"/>
    </source>
</evidence>
<feature type="binding site" evidence="7">
    <location>
        <begin position="488"/>
        <end position="491"/>
    </location>
    <ligand>
        <name>deamido-NAD(+)</name>
        <dbReference type="ChEBI" id="CHEBI:58437"/>
        <note>ligand shared between two neighboring subunits</note>
    </ligand>
</feature>
<accession>A0AAX3T5C2</accession>
<sequence length="673" mass="73217">MSVYANGFARVAGAVPVLTLAEPAVNAARTVELATQAADDGACLVVFPELGLCGYSVDDLFHQDALLDGCRTALDDIVTASAGLKPVLCVGLPMRVGDGLYNCAAVIHDGAVLGVVPKSYLPNYREFYEQRFFAAARDAVPTTVRFGDVEVPFGADLVFEARDLPGFALFVEICEDGWVAIPPSTWAALGGATVLANLSGSPVTIGKESYRTNLCTGHSARTISAHVYVAAGYGESTTDLAWDGDALITENGSLLARSEQFATIDQIITADIDLDRLRQERMRMISLRDQVGDHFDRLKSLRRIGFDFGDLSDDDVVRRVVPRFPYVPADSADRDERCAEVRSIQVQGLAQRLRSTGLEKIVIGVSGGLDSTLALLVAVDTFDRLGLPRTNILGYTMPGFATGGPTLRRAHALMNSLGVSGAEIDIRPSCEQMLADLDHPYARGEKVYDVTFENVQAGERTSHLFRLANANGAIVLGTGDLSELALGWCTYGVGDQMSHYNVNGSVPKTLIQHLIRWMITSGHQTAETTETLVEILDDVISPELVPAGDDGRIQSTEDTVGPYELHDFFLYHLTRFGYRPSKIAYLARQAWGDRSRGPWSDLLTEDKRNEYDTATIEHWLEVFLKRFMGNQFKRSAMPNGPKIGSGGSLSPRGDWRSPSDASARVWLDQLAGG</sequence>
<feature type="binding site" evidence="7">
    <location>
        <begin position="364"/>
        <end position="371"/>
    </location>
    <ligand>
        <name>ATP</name>
        <dbReference type="ChEBI" id="CHEBI:30616"/>
    </ligand>
</feature>
<gene>
    <name evidence="7" type="primary">nadE</name>
    <name evidence="11" type="ORF">P9A14_18775</name>
</gene>
<dbReference type="Gene3D" id="1.10.10.1140">
    <property type="entry name" value="Glutamine-dependent NAD+ synthetase, C-terminal domain"/>
    <property type="match status" value="1"/>
</dbReference>
<dbReference type="PROSITE" id="PS50263">
    <property type="entry name" value="CN_HYDROLASE"/>
    <property type="match status" value="1"/>
</dbReference>
<dbReference type="NCBIfam" id="NF002730">
    <property type="entry name" value="PRK02628.1"/>
    <property type="match status" value="1"/>
</dbReference>
<dbReference type="Pfam" id="PF00795">
    <property type="entry name" value="CN_hydrolase"/>
    <property type="match status" value="1"/>
</dbReference>
<feature type="binding site" evidence="7">
    <location>
        <position position="201"/>
    </location>
    <ligand>
        <name>L-glutamine</name>
        <dbReference type="ChEBI" id="CHEBI:58359"/>
    </ligand>
</feature>
<feature type="binding site" evidence="7">
    <location>
        <position position="207"/>
    </location>
    <ligand>
        <name>L-glutamine</name>
        <dbReference type="ChEBI" id="CHEBI:58359"/>
    </ligand>
</feature>
<evidence type="ECO:0000256" key="4">
    <source>
        <dbReference type="ARBA" id="ARBA00022741"/>
    </source>
</evidence>
<dbReference type="EC" id="6.3.5.1" evidence="7 8"/>
<evidence type="ECO:0000256" key="8">
    <source>
        <dbReference type="PIRNR" id="PIRNR006630"/>
    </source>
</evidence>
<dbReference type="InterPro" id="IPR014445">
    <property type="entry name" value="Gln-dep_NAD_synthase"/>
</dbReference>
<name>A0AAX3T5C2_9ACTN</name>
<evidence type="ECO:0000256" key="5">
    <source>
        <dbReference type="ARBA" id="ARBA00022840"/>
    </source>
</evidence>
<dbReference type="FunFam" id="1.10.10.1140:FF:000001">
    <property type="entry name" value="Glutamine-dependent NAD(+) synthetase"/>
    <property type="match status" value="1"/>
</dbReference>
<feature type="active site" description="Proton acceptor; for glutaminase activity" evidence="7">
    <location>
        <position position="49"/>
    </location>
</feature>
<dbReference type="PANTHER" id="PTHR23090">
    <property type="entry name" value="NH 3 /GLUTAMINE-DEPENDENT NAD + SYNTHETASE"/>
    <property type="match status" value="1"/>
</dbReference>
<keyword evidence="3 7" id="KW-0436">Ligase</keyword>
<evidence type="ECO:0000313" key="12">
    <source>
        <dbReference type="Proteomes" id="UP001213504"/>
    </source>
</evidence>
<evidence type="ECO:0000256" key="6">
    <source>
        <dbReference type="ARBA" id="ARBA00023027"/>
    </source>
</evidence>
<dbReference type="HAMAP" id="MF_02090">
    <property type="entry name" value="NadE_glutamine_dep"/>
    <property type="match status" value="1"/>
</dbReference>
<feature type="domain" description="CN hydrolase" evidence="10">
    <location>
        <begin position="9"/>
        <end position="274"/>
    </location>
</feature>
<dbReference type="SUPFAM" id="SSF56317">
    <property type="entry name" value="Carbon-nitrogen hydrolase"/>
    <property type="match status" value="1"/>
</dbReference>
<feature type="binding site" evidence="7">
    <location>
        <position position="633"/>
    </location>
    <ligand>
        <name>deamido-NAD(+)</name>
        <dbReference type="ChEBI" id="CHEBI:58437"/>
        <note>ligand shared between two neighboring subunits</note>
    </ligand>
</feature>
<dbReference type="PANTHER" id="PTHR23090:SF9">
    <property type="entry name" value="GLUTAMINE-DEPENDENT NAD(+) SYNTHETASE"/>
    <property type="match status" value="1"/>
</dbReference>
<dbReference type="GO" id="GO:0008795">
    <property type="term" value="F:NAD+ synthase activity"/>
    <property type="evidence" value="ECO:0007669"/>
    <property type="project" value="UniProtKB-UniRule"/>
</dbReference>
<feature type="binding site" evidence="7">
    <location>
        <position position="483"/>
    </location>
    <ligand>
        <name>deamido-NAD(+)</name>
        <dbReference type="ChEBI" id="CHEBI:58437"/>
        <note>ligand shared between two neighboring subunits</note>
    </ligand>
</feature>
<dbReference type="Gene3D" id="3.40.50.620">
    <property type="entry name" value="HUPs"/>
    <property type="match status" value="1"/>
</dbReference>